<reference evidence="9 10" key="1">
    <citation type="submission" date="2024-05" db="EMBL/GenBank/DDBJ databases">
        <title>Culex pipiens pipiens assembly and annotation.</title>
        <authorList>
            <person name="Alout H."/>
            <person name="Durand T."/>
        </authorList>
    </citation>
    <scope>NUCLEOTIDE SEQUENCE [LARGE SCALE GENOMIC DNA]</scope>
    <source>
        <strain evidence="9">HA-2024</strain>
        <tissue evidence="9">Whole body</tissue>
    </source>
</reference>
<dbReference type="Pfam" id="PF06151">
    <property type="entry name" value="Trehalose_recp"/>
    <property type="match status" value="1"/>
</dbReference>
<proteinExistence type="inferred from homology"/>
<keyword evidence="7" id="KW-0675">Receptor</keyword>
<gene>
    <name evidence="9" type="ORF">pipiens_012816</name>
</gene>
<feature type="transmembrane region" description="Helical" evidence="8">
    <location>
        <begin position="26"/>
        <end position="45"/>
    </location>
</feature>
<dbReference type="AlphaFoldDB" id="A0ABD1D105"/>
<dbReference type="PANTHER" id="PTHR21421">
    <property type="entry name" value="GUSTATORY RECEPTOR"/>
    <property type="match status" value="1"/>
</dbReference>
<keyword evidence="5 8" id="KW-1133">Transmembrane helix</keyword>
<comment type="subcellular location">
    <subcellularLocation>
        <location evidence="1">Cell membrane</location>
        <topology evidence="1">Multi-pass membrane protein</topology>
    </subcellularLocation>
</comment>
<evidence type="ECO:0000256" key="7">
    <source>
        <dbReference type="ARBA" id="ARBA00023170"/>
    </source>
</evidence>
<accession>A0ABD1D105</accession>
<evidence type="ECO:0000256" key="8">
    <source>
        <dbReference type="SAM" id="Phobius"/>
    </source>
</evidence>
<protein>
    <recommendedName>
        <fullName evidence="11">Gustatory receptor</fullName>
    </recommendedName>
</protein>
<dbReference type="GO" id="GO:0050916">
    <property type="term" value="P:sensory perception of sweet taste"/>
    <property type="evidence" value="ECO:0007669"/>
    <property type="project" value="UniProtKB-ARBA"/>
</dbReference>
<evidence type="ECO:0000256" key="5">
    <source>
        <dbReference type="ARBA" id="ARBA00022989"/>
    </source>
</evidence>
<dbReference type="GO" id="GO:0005886">
    <property type="term" value="C:plasma membrane"/>
    <property type="evidence" value="ECO:0007669"/>
    <property type="project" value="UniProtKB-SubCell"/>
</dbReference>
<dbReference type="EMBL" id="JBEHCU010008202">
    <property type="protein sequence ID" value="KAL1386781.1"/>
    <property type="molecule type" value="Genomic_DNA"/>
</dbReference>
<evidence type="ECO:0000256" key="2">
    <source>
        <dbReference type="ARBA" id="ARBA00005327"/>
    </source>
</evidence>
<dbReference type="GO" id="GO:0008527">
    <property type="term" value="F:taste receptor activity"/>
    <property type="evidence" value="ECO:0007669"/>
    <property type="project" value="UniProtKB-ARBA"/>
</dbReference>
<evidence type="ECO:0000256" key="1">
    <source>
        <dbReference type="ARBA" id="ARBA00004651"/>
    </source>
</evidence>
<evidence type="ECO:0000256" key="3">
    <source>
        <dbReference type="ARBA" id="ARBA00022475"/>
    </source>
</evidence>
<keyword evidence="6 8" id="KW-0472">Membrane</keyword>
<keyword evidence="3" id="KW-1003">Cell membrane</keyword>
<dbReference type="Proteomes" id="UP001562425">
    <property type="component" value="Unassembled WGS sequence"/>
</dbReference>
<evidence type="ECO:0008006" key="11">
    <source>
        <dbReference type="Google" id="ProtNLM"/>
    </source>
</evidence>
<sequence length="449" mass="51040">MIVGLVMVYIEYERLERIGANANNTIGILFYVDTVLIMALLANLARKWRPLALEWERVDREFLAKEASEVKLSLRKTVWFTSGVMIMCALLEHLLSKTAGIINQSHEAKFCNWEIQSFAHYYASRQYAFIFKHIPFNLPVLAFFEYCNAALTMAWTCQDLLIILISMALSHRFRQIYAQVQPFSSGIVIAAEKFWSDIRAQHTLLGQLVRDTNRLLAPLIIASCGTNLYLICFQLLNISKKQESLASSVNHWFALCYLIVKTTLVFYHTAMVNETARAPLAICRRIPNIGWCLELERLVDQLRNERVSLSGMGFFHLTKRTMLAMAGTVVTYELVMLKFAEDTEGIEGRIFFVANIPAVAKIRMIANDPGVEEVRILFVANLPSVAEMLMNKNVPGVNKVRILVVVNLPAAAKLLMIENDPRVDKANIFFLANLPFVAKLLMIENDPVW</sequence>
<dbReference type="PANTHER" id="PTHR21421:SF34">
    <property type="entry name" value="GUSTATORY RECEPTOR FOR SUGAR TASTE 61A-RELATED"/>
    <property type="match status" value="1"/>
</dbReference>
<organism evidence="9 10">
    <name type="scientific">Culex pipiens pipiens</name>
    <name type="common">Northern house mosquito</name>
    <dbReference type="NCBI Taxonomy" id="38569"/>
    <lineage>
        <taxon>Eukaryota</taxon>
        <taxon>Metazoa</taxon>
        <taxon>Ecdysozoa</taxon>
        <taxon>Arthropoda</taxon>
        <taxon>Hexapoda</taxon>
        <taxon>Insecta</taxon>
        <taxon>Pterygota</taxon>
        <taxon>Neoptera</taxon>
        <taxon>Endopterygota</taxon>
        <taxon>Diptera</taxon>
        <taxon>Nematocera</taxon>
        <taxon>Culicoidea</taxon>
        <taxon>Culicidae</taxon>
        <taxon>Culicinae</taxon>
        <taxon>Culicini</taxon>
        <taxon>Culex</taxon>
        <taxon>Culex</taxon>
    </lineage>
</organism>
<keyword evidence="4 8" id="KW-0812">Transmembrane</keyword>
<dbReference type="InterPro" id="IPR009318">
    <property type="entry name" value="Gustatory_rcpt"/>
</dbReference>
<evidence type="ECO:0000256" key="6">
    <source>
        <dbReference type="ARBA" id="ARBA00023136"/>
    </source>
</evidence>
<evidence type="ECO:0000256" key="4">
    <source>
        <dbReference type="ARBA" id="ARBA00022692"/>
    </source>
</evidence>
<name>A0ABD1D105_CULPP</name>
<evidence type="ECO:0000313" key="9">
    <source>
        <dbReference type="EMBL" id="KAL1386781.1"/>
    </source>
</evidence>
<comment type="caution">
    <text evidence="9">The sequence shown here is derived from an EMBL/GenBank/DDBJ whole genome shotgun (WGS) entry which is preliminary data.</text>
</comment>
<comment type="similarity">
    <text evidence="2">Belongs to the insect chemoreceptor superfamily. Gustatory receptor (GR) family. Gr5a subfamily.</text>
</comment>
<evidence type="ECO:0000313" key="10">
    <source>
        <dbReference type="Proteomes" id="UP001562425"/>
    </source>
</evidence>
<keyword evidence="10" id="KW-1185">Reference proteome</keyword>